<feature type="transmembrane region" description="Helical" evidence="8">
    <location>
        <begin position="55"/>
        <end position="78"/>
    </location>
</feature>
<dbReference type="EMBL" id="JAZDUA010000046">
    <property type="protein sequence ID" value="KAK7871045.1"/>
    <property type="molecule type" value="Genomic_DNA"/>
</dbReference>
<evidence type="ECO:0000256" key="5">
    <source>
        <dbReference type="ARBA" id="ARBA00023136"/>
    </source>
</evidence>
<reference evidence="10 11" key="1">
    <citation type="submission" date="2024-03" db="EMBL/GenBank/DDBJ databases">
        <title>The genome assembly and annotation of the cricket Gryllus longicercus Weissman &amp; Gray.</title>
        <authorList>
            <person name="Szrajer S."/>
            <person name="Gray D."/>
            <person name="Ylla G."/>
        </authorList>
    </citation>
    <scope>NUCLEOTIDE SEQUENCE [LARGE SCALE GENOMIC DNA]</scope>
    <source>
        <strain evidence="10">DAG 2021-001</strain>
        <tissue evidence="10">Whole body minus gut</tissue>
    </source>
</reference>
<name>A0AAN9VTC6_9ORTH</name>
<gene>
    <name evidence="10" type="ORF">R5R35_007248</name>
</gene>
<comment type="caution">
    <text evidence="10">The sequence shown here is derived from an EMBL/GenBank/DDBJ whole genome shotgun (WGS) entry which is preliminary data.</text>
</comment>
<evidence type="ECO:0000256" key="4">
    <source>
        <dbReference type="ARBA" id="ARBA00022989"/>
    </source>
</evidence>
<keyword evidence="2" id="KW-1003">Cell membrane</keyword>
<keyword evidence="11" id="KW-1185">Reference proteome</keyword>
<organism evidence="10 11">
    <name type="scientific">Gryllus longicercus</name>
    <dbReference type="NCBI Taxonomy" id="2509291"/>
    <lineage>
        <taxon>Eukaryota</taxon>
        <taxon>Metazoa</taxon>
        <taxon>Ecdysozoa</taxon>
        <taxon>Arthropoda</taxon>
        <taxon>Hexapoda</taxon>
        <taxon>Insecta</taxon>
        <taxon>Pterygota</taxon>
        <taxon>Neoptera</taxon>
        <taxon>Polyneoptera</taxon>
        <taxon>Orthoptera</taxon>
        <taxon>Ensifera</taxon>
        <taxon>Gryllidea</taxon>
        <taxon>Grylloidea</taxon>
        <taxon>Gryllidae</taxon>
        <taxon>Gryllinae</taxon>
        <taxon>Gryllus</taxon>
    </lineage>
</organism>
<evidence type="ECO:0000256" key="2">
    <source>
        <dbReference type="ARBA" id="ARBA00022475"/>
    </source>
</evidence>
<dbReference type="GO" id="GO:0022857">
    <property type="term" value="F:transmembrane transporter activity"/>
    <property type="evidence" value="ECO:0007669"/>
    <property type="project" value="InterPro"/>
</dbReference>
<evidence type="ECO:0000256" key="7">
    <source>
        <dbReference type="ARBA" id="ARBA00024348"/>
    </source>
</evidence>
<dbReference type="InterPro" id="IPR003663">
    <property type="entry name" value="Sugar/inositol_transpt"/>
</dbReference>
<feature type="domain" description="Major facilitator superfamily (MFS) profile" evidence="9">
    <location>
        <begin position="56"/>
        <end position="490"/>
    </location>
</feature>
<keyword evidence="4 8" id="KW-1133">Transmembrane helix</keyword>
<evidence type="ECO:0000256" key="8">
    <source>
        <dbReference type="SAM" id="Phobius"/>
    </source>
</evidence>
<keyword evidence="5 8" id="KW-0472">Membrane</keyword>
<feature type="transmembrane region" description="Helical" evidence="8">
    <location>
        <begin position="465"/>
        <end position="486"/>
    </location>
</feature>
<accession>A0AAN9VTC6</accession>
<feature type="transmembrane region" description="Helical" evidence="8">
    <location>
        <begin position="399"/>
        <end position="423"/>
    </location>
</feature>
<feature type="transmembrane region" description="Helical" evidence="8">
    <location>
        <begin position="151"/>
        <end position="174"/>
    </location>
</feature>
<dbReference type="PROSITE" id="PS50850">
    <property type="entry name" value="MFS"/>
    <property type="match status" value="1"/>
</dbReference>
<feature type="transmembrane region" description="Helical" evidence="8">
    <location>
        <begin position="211"/>
        <end position="231"/>
    </location>
</feature>
<dbReference type="SUPFAM" id="SSF103473">
    <property type="entry name" value="MFS general substrate transporter"/>
    <property type="match status" value="1"/>
</dbReference>
<evidence type="ECO:0000313" key="10">
    <source>
        <dbReference type="EMBL" id="KAK7871045.1"/>
    </source>
</evidence>
<keyword evidence="6" id="KW-0325">Glycoprotein</keyword>
<feature type="transmembrane region" description="Helical" evidence="8">
    <location>
        <begin position="301"/>
        <end position="324"/>
    </location>
</feature>
<evidence type="ECO:0000256" key="6">
    <source>
        <dbReference type="ARBA" id="ARBA00023180"/>
    </source>
</evidence>
<feature type="transmembrane region" description="Helical" evidence="8">
    <location>
        <begin position="336"/>
        <end position="358"/>
    </location>
</feature>
<keyword evidence="3 8" id="KW-0812">Transmembrane</keyword>
<dbReference type="InterPro" id="IPR005828">
    <property type="entry name" value="MFS_sugar_transport-like"/>
</dbReference>
<dbReference type="PRINTS" id="PR00171">
    <property type="entry name" value="SUGRTRNSPORT"/>
</dbReference>
<dbReference type="PANTHER" id="PTHR48021:SF1">
    <property type="entry name" value="GH07001P-RELATED"/>
    <property type="match status" value="1"/>
</dbReference>
<feature type="transmembrane region" description="Helical" evidence="8">
    <location>
        <begin position="435"/>
        <end position="453"/>
    </location>
</feature>
<proteinExistence type="inferred from homology"/>
<evidence type="ECO:0000256" key="1">
    <source>
        <dbReference type="ARBA" id="ARBA00004651"/>
    </source>
</evidence>
<protein>
    <recommendedName>
        <fullName evidence="9">Major facilitator superfamily (MFS) profile domain-containing protein</fullName>
    </recommendedName>
</protein>
<feature type="transmembrane region" description="Helical" evidence="8">
    <location>
        <begin position="127"/>
        <end position="145"/>
    </location>
</feature>
<comment type="subcellular location">
    <subcellularLocation>
        <location evidence="1">Cell membrane</location>
        <topology evidence="1">Multi-pass membrane protein</topology>
    </subcellularLocation>
</comment>
<dbReference type="Proteomes" id="UP001378592">
    <property type="component" value="Unassembled WGS sequence"/>
</dbReference>
<evidence type="ECO:0000313" key="11">
    <source>
        <dbReference type="Proteomes" id="UP001378592"/>
    </source>
</evidence>
<dbReference type="InterPro" id="IPR020846">
    <property type="entry name" value="MFS_dom"/>
</dbReference>
<comment type="similarity">
    <text evidence="7">Belongs to the major facilitator superfamily. Sugar transporter (TC 2.A.1.1) family. Trehalose transporter subfamily.</text>
</comment>
<dbReference type="Pfam" id="PF00083">
    <property type="entry name" value="Sugar_tr"/>
    <property type="match status" value="1"/>
</dbReference>
<dbReference type="InterPro" id="IPR050549">
    <property type="entry name" value="MFS_Trehalose_Transporter"/>
</dbReference>
<dbReference type="FunFam" id="1.20.1250.20:FF:000055">
    <property type="entry name" value="Facilitated trehalose transporter Tret1-2 homolog"/>
    <property type="match status" value="1"/>
</dbReference>
<dbReference type="GO" id="GO:0005886">
    <property type="term" value="C:plasma membrane"/>
    <property type="evidence" value="ECO:0007669"/>
    <property type="project" value="UniProtKB-SubCell"/>
</dbReference>
<dbReference type="PROSITE" id="PS00216">
    <property type="entry name" value="SUGAR_TRANSPORT_1"/>
    <property type="match status" value="1"/>
</dbReference>
<dbReference type="AlphaFoldDB" id="A0AAN9VTC6"/>
<evidence type="ECO:0000259" key="9">
    <source>
        <dbReference type="PROSITE" id="PS50850"/>
    </source>
</evidence>
<feature type="transmembrane region" description="Helical" evidence="8">
    <location>
        <begin position="365"/>
        <end position="387"/>
    </location>
</feature>
<evidence type="ECO:0000256" key="3">
    <source>
        <dbReference type="ARBA" id="ARBA00022692"/>
    </source>
</evidence>
<feature type="transmembrane region" description="Helical" evidence="8">
    <location>
        <begin position="186"/>
        <end position="205"/>
    </location>
</feature>
<sequence>MAGMSEKKTDEDFCSEPILTAPNEAEWIRSAQPGLDPRPATSHDGSVIYIWRQHLAAFLANIPSLVTGITIGWTAPAVPILLGQVEDAQPLRLSLEQASWVGGLMPLASLGGALVAGPLAERVGRKGALLLGALPTLVGWLLMAFAGPSVWLLMVGRALTGLALGAVSGPVSLYCEEVADIRVRGALGSLHFAMQCVGLLVVYTLGASLPYFWFTVSAAILPVVFVFSFCWMPESPAYLAACGRVSDAQHALRWLRGPDVDFKAEVENMLASRSQATTHQEISLCSLCSNRPWQSNALRSLALVIALMFFQQMSGICMFTFYLVQLFQQAGGNISSSLSSIIAATAFVISTIAATATVDRIGRRFLLLVSAILMGFCLFTLALYAQLNSDNWDTAGWRWVPLVSVVTYTVAFTTGFGPVPWFLMAELLPMYSKGWASALGVCTNRIIMFIVVKESPLLLEHAGPVATYIIFGVICVISAFFIFFCVPETKGKNKADILKEIGGENA</sequence>
<dbReference type="PROSITE" id="PS00217">
    <property type="entry name" value="SUGAR_TRANSPORT_2"/>
    <property type="match status" value="1"/>
</dbReference>
<dbReference type="PANTHER" id="PTHR48021">
    <property type="match status" value="1"/>
</dbReference>
<dbReference type="InterPro" id="IPR036259">
    <property type="entry name" value="MFS_trans_sf"/>
</dbReference>
<dbReference type="Gene3D" id="1.20.1250.20">
    <property type="entry name" value="MFS general substrate transporter like domains"/>
    <property type="match status" value="1"/>
</dbReference>
<feature type="transmembrane region" description="Helical" evidence="8">
    <location>
        <begin position="98"/>
        <end position="120"/>
    </location>
</feature>
<dbReference type="InterPro" id="IPR005829">
    <property type="entry name" value="Sugar_transporter_CS"/>
</dbReference>